<protein>
    <recommendedName>
        <fullName evidence="3">ImmA/IrrE family metallo-endopeptidase</fullName>
    </recommendedName>
</protein>
<dbReference type="AlphaFoldDB" id="A0A6I4P1L1"/>
<accession>A0A6I4P1L1</accession>
<sequence>MPYRVRRGNDTVHTDVAVSTVLSELELGEAFTFDQLTAASERRRRRPIRIVEIEGLGKEAGLCAAVLLHEQIDLVVHQPTDSVLHRQQFVLHEIAHLLLGHLEAQDDDEPDFLLPDIPAATRRRLLRRQDPDSPHEIAAESLADRFAAGIRRAARHDDRFVEIFG</sequence>
<reference evidence="1 2" key="1">
    <citation type="submission" date="2019-12" db="EMBL/GenBank/DDBJ databases">
        <authorList>
            <person name="Kim Y.S."/>
        </authorList>
    </citation>
    <scope>NUCLEOTIDE SEQUENCE [LARGE SCALE GENOMIC DNA]</scope>
    <source>
        <strain evidence="1 2">MMS17-SY077</strain>
    </source>
</reference>
<evidence type="ECO:0000313" key="1">
    <source>
        <dbReference type="EMBL" id="MWB99422.1"/>
    </source>
</evidence>
<dbReference type="EMBL" id="WSTA01000060">
    <property type="protein sequence ID" value="MWB99422.1"/>
    <property type="molecule type" value="Genomic_DNA"/>
</dbReference>
<name>A0A6I4P1L1_9MICO</name>
<comment type="caution">
    <text evidence="1">The sequence shown here is derived from an EMBL/GenBank/DDBJ whole genome shotgun (WGS) entry which is preliminary data.</text>
</comment>
<evidence type="ECO:0008006" key="3">
    <source>
        <dbReference type="Google" id="ProtNLM"/>
    </source>
</evidence>
<gene>
    <name evidence="1" type="ORF">GB864_12800</name>
</gene>
<dbReference type="Proteomes" id="UP000438182">
    <property type="component" value="Unassembled WGS sequence"/>
</dbReference>
<organism evidence="1 2">
    <name type="scientific">Agromyces seonyuensis</name>
    <dbReference type="NCBI Taxonomy" id="2662446"/>
    <lineage>
        <taxon>Bacteria</taxon>
        <taxon>Bacillati</taxon>
        <taxon>Actinomycetota</taxon>
        <taxon>Actinomycetes</taxon>
        <taxon>Micrococcales</taxon>
        <taxon>Microbacteriaceae</taxon>
        <taxon>Agromyces</taxon>
    </lineage>
</organism>
<evidence type="ECO:0000313" key="2">
    <source>
        <dbReference type="Proteomes" id="UP000438182"/>
    </source>
</evidence>
<keyword evidence="2" id="KW-1185">Reference proteome</keyword>
<proteinExistence type="predicted"/>